<evidence type="ECO:0000256" key="1">
    <source>
        <dbReference type="SAM" id="Phobius"/>
    </source>
</evidence>
<evidence type="ECO:0000313" key="3">
    <source>
        <dbReference type="Proteomes" id="UP001374579"/>
    </source>
</evidence>
<sequence>MADEKPCPDAFVPEKKWQIEQRWVKQDYYRGSQYPPFSVEPVPYERQRLAGAGMSAEDRALRRQWIKDQQLSPNEPRYVKELTPRNAFRRVYMGLADSIFSKLIPLFGRSPASMMRVVVPRLGLILLVGYWSYYQLKYNPKDWTRSGGFHVFRNKPMILSADKVVPEKKHDDFHDQGFKARAALRDGKTSGQV</sequence>
<accession>A0AAN9B980</accession>
<reference evidence="2 3" key="1">
    <citation type="submission" date="2024-02" db="EMBL/GenBank/DDBJ databases">
        <title>Chromosome-scale genome assembly of the rough periwinkle Littorina saxatilis.</title>
        <authorList>
            <person name="De Jode A."/>
            <person name="Faria R."/>
            <person name="Formenti G."/>
            <person name="Sims Y."/>
            <person name="Smith T.P."/>
            <person name="Tracey A."/>
            <person name="Wood J.M.D."/>
            <person name="Zagrodzka Z.B."/>
            <person name="Johannesson K."/>
            <person name="Butlin R.K."/>
            <person name="Leder E.H."/>
        </authorList>
    </citation>
    <scope>NUCLEOTIDE SEQUENCE [LARGE SCALE GENOMIC DNA]</scope>
    <source>
        <strain evidence="2">Snail1</strain>
        <tissue evidence="2">Muscle</tissue>
    </source>
</reference>
<keyword evidence="1" id="KW-0812">Transmembrane</keyword>
<comment type="caution">
    <text evidence="2">The sequence shown here is derived from an EMBL/GenBank/DDBJ whole genome shotgun (WGS) entry which is preliminary data.</text>
</comment>
<dbReference type="PANTHER" id="PTHR21106">
    <property type="entry name" value="NADH DEHYDROGENASE [UBIQUINONE] 1 BETA SUBCOMPLEX SUBUNIT 6"/>
    <property type="match status" value="1"/>
</dbReference>
<evidence type="ECO:0008006" key="4">
    <source>
        <dbReference type="Google" id="ProtNLM"/>
    </source>
</evidence>
<keyword evidence="1" id="KW-0472">Membrane</keyword>
<protein>
    <recommendedName>
        <fullName evidence="4">Complex I-B17</fullName>
    </recommendedName>
</protein>
<dbReference type="EMBL" id="JBAMIC010000011">
    <property type="protein sequence ID" value="KAK7100926.1"/>
    <property type="molecule type" value="Genomic_DNA"/>
</dbReference>
<dbReference type="Pfam" id="PF09782">
    <property type="entry name" value="NDUF_B6"/>
    <property type="match status" value="1"/>
</dbReference>
<name>A0AAN9B980_9CAEN</name>
<dbReference type="Proteomes" id="UP001374579">
    <property type="component" value="Unassembled WGS sequence"/>
</dbReference>
<dbReference type="InterPro" id="IPR019174">
    <property type="entry name" value="NADH_DH_b-subcmplx_su6"/>
</dbReference>
<keyword evidence="1" id="KW-1133">Transmembrane helix</keyword>
<dbReference type="PANTHER" id="PTHR21106:SF2">
    <property type="entry name" value="NADH DEHYDROGENASE [UBIQUINONE] 1 BETA SUBCOMPLEX SUBUNIT 6"/>
    <property type="match status" value="1"/>
</dbReference>
<dbReference type="GO" id="GO:0005739">
    <property type="term" value="C:mitochondrion"/>
    <property type="evidence" value="ECO:0007669"/>
    <property type="project" value="GOC"/>
</dbReference>
<evidence type="ECO:0000313" key="2">
    <source>
        <dbReference type="EMBL" id="KAK7100926.1"/>
    </source>
</evidence>
<proteinExistence type="predicted"/>
<keyword evidence="3" id="KW-1185">Reference proteome</keyword>
<feature type="transmembrane region" description="Helical" evidence="1">
    <location>
        <begin position="114"/>
        <end position="133"/>
    </location>
</feature>
<gene>
    <name evidence="2" type="ORF">V1264_023789</name>
</gene>
<dbReference type="AlphaFoldDB" id="A0AAN9B980"/>
<dbReference type="GO" id="GO:0006120">
    <property type="term" value="P:mitochondrial electron transport, NADH to ubiquinone"/>
    <property type="evidence" value="ECO:0007669"/>
    <property type="project" value="InterPro"/>
</dbReference>
<organism evidence="2 3">
    <name type="scientific">Littorina saxatilis</name>
    <dbReference type="NCBI Taxonomy" id="31220"/>
    <lineage>
        <taxon>Eukaryota</taxon>
        <taxon>Metazoa</taxon>
        <taxon>Spiralia</taxon>
        <taxon>Lophotrochozoa</taxon>
        <taxon>Mollusca</taxon>
        <taxon>Gastropoda</taxon>
        <taxon>Caenogastropoda</taxon>
        <taxon>Littorinimorpha</taxon>
        <taxon>Littorinoidea</taxon>
        <taxon>Littorinidae</taxon>
        <taxon>Littorina</taxon>
    </lineage>
</organism>